<dbReference type="OrthoDB" id="5405126at2759"/>
<organism evidence="2 3">
    <name type="scientific">Lophiotrema nucula</name>
    <dbReference type="NCBI Taxonomy" id="690887"/>
    <lineage>
        <taxon>Eukaryota</taxon>
        <taxon>Fungi</taxon>
        <taxon>Dikarya</taxon>
        <taxon>Ascomycota</taxon>
        <taxon>Pezizomycotina</taxon>
        <taxon>Dothideomycetes</taxon>
        <taxon>Pleosporomycetidae</taxon>
        <taxon>Pleosporales</taxon>
        <taxon>Lophiotremataceae</taxon>
        <taxon>Lophiotrema</taxon>
    </lineage>
</organism>
<protein>
    <submittedName>
        <fullName evidence="2">Uncharacterized protein</fullName>
    </submittedName>
</protein>
<reference evidence="2" key="1">
    <citation type="journal article" date="2020" name="Stud. Mycol.">
        <title>101 Dothideomycetes genomes: a test case for predicting lifestyles and emergence of pathogens.</title>
        <authorList>
            <person name="Haridas S."/>
            <person name="Albert R."/>
            <person name="Binder M."/>
            <person name="Bloem J."/>
            <person name="Labutti K."/>
            <person name="Salamov A."/>
            <person name="Andreopoulos B."/>
            <person name="Baker S."/>
            <person name="Barry K."/>
            <person name="Bills G."/>
            <person name="Bluhm B."/>
            <person name="Cannon C."/>
            <person name="Castanera R."/>
            <person name="Culley D."/>
            <person name="Daum C."/>
            <person name="Ezra D."/>
            <person name="Gonzalez J."/>
            <person name="Henrissat B."/>
            <person name="Kuo A."/>
            <person name="Liang C."/>
            <person name="Lipzen A."/>
            <person name="Lutzoni F."/>
            <person name="Magnuson J."/>
            <person name="Mondo S."/>
            <person name="Nolan M."/>
            <person name="Ohm R."/>
            <person name="Pangilinan J."/>
            <person name="Park H.-J."/>
            <person name="Ramirez L."/>
            <person name="Alfaro M."/>
            <person name="Sun H."/>
            <person name="Tritt A."/>
            <person name="Yoshinaga Y."/>
            <person name="Zwiers L.-H."/>
            <person name="Turgeon B."/>
            <person name="Goodwin S."/>
            <person name="Spatafora J."/>
            <person name="Crous P."/>
            <person name="Grigoriev I."/>
        </authorList>
    </citation>
    <scope>NUCLEOTIDE SEQUENCE</scope>
    <source>
        <strain evidence="2">CBS 627.86</strain>
    </source>
</reference>
<keyword evidence="3" id="KW-1185">Reference proteome</keyword>
<dbReference type="EMBL" id="ML977327">
    <property type="protein sequence ID" value="KAF2113860.1"/>
    <property type="molecule type" value="Genomic_DNA"/>
</dbReference>
<proteinExistence type="predicted"/>
<evidence type="ECO:0000313" key="2">
    <source>
        <dbReference type="EMBL" id="KAF2113860.1"/>
    </source>
</evidence>
<feature type="compositionally biased region" description="Polar residues" evidence="1">
    <location>
        <begin position="367"/>
        <end position="376"/>
    </location>
</feature>
<dbReference type="Proteomes" id="UP000799770">
    <property type="component" value="Unassembled WGS sequence"/>
</dbReference>
<feature type="region of interest" description="Disordered" evidence="1">
    <location>
        <begin position="367"/>
        <end position="395"/>
    </location>
</feature>
<name>A0A6A5Z364_9PLEO</name>
<gene>
    <name evidence="2" type="ORF">BDV96DRAFT_648100</name>
</gene>
<sequence>MNCIRRSCQSASQIALRHQQMRNGTRRAFSLSPRLDRRRLPSFHEPSTPELATLLSTLQSRVLLPQHLSKEQQKLVYKLENKPKLEAEPIEITVGDVTLPLEHLDRTKDLPDRWSHVKEILDKSETETDFENVLRMLEGCRDANVRLKPANKEKIVRGMTRKDMQHLVLKAVQRSDRTSMRLRKESFIITVMRSMHLKAFKSGWAEADTKKGLSYAEQVVALMEEKDNLGKVDLTPADPRSSPWVIAPVAELAAVRAKKHTGGKDLDGKVQKYAARLMNSLLQTEFATSGLPEHVALLSGPGPNQDSSITTPHTRIKAIHKITVAFRHTIPLCNALKVSLDVLGNDMPHHDDARRILGELQNALQKASENSKQWANKNDVREGGLGPSTREMEGL</sequence>
<accession>A0A6A5Z364</accession>
<evidence type="ECO:0000256" key="1">
    <source>
        <dbReference type="SAM" id="MobiDB-lite"/>
    </source>
</evidence>
<evidence type="ECO:0000313" key="3">
    <source>
        <dbReference type="Proteomes" id="UP000799770"/>
    </source>
</evidence>
<dbReference type="AlphaFoldDB" id="A0A6A5Z364"/>